<sequence length="80" mass="8470">MQPVSGFTEDETTLQLWLSGAPPFTGLATPKSPTIHLWEALAIRDLRGLWRGAGYEAPYLMPSPAPGCHGNDPASCSGSS</sequence>
<gene>
    <name evidence="2" type="ORF">QQF64_008080</name>
</gene>
<name>A0ABR3M950_9TELE</name>
<feature type="region of interest" description="Disordered" evidence="1">
    <location>
        <begin position="61"/>
        <end position="80"/>
    </location>
</feature>
<evidence type="ECO:0000313" key="3">
    <source>
        <dbReference type="Proteomes" id="UP001558613"/>
    </source>
</evidence>
<reference evidence="2 3" key="1">
    <citation type="submission" date="2023-09" db="EMBL/GenBank/DDBJ databases">
        <authorList>
            <person name="Wang M."/>
        </authorList>
    </citation>
    <scope>NUCLEOTIDE SEQUENCE [LARGE SCALE GENOMIC DNA]</scope>
    <source>
        <strain evidence="2">GT-2023</strain>
        <tissue evidence="2">Liver</tissue>
    </source>
</reference>
<comment type="caution">
    <text evidence="2">The sequence shown here is derived from an EMBL/GenBank/DDBJ whole genome shotgun (WGS) entry which is preliminary data.</text>
</comment>
<evidence type="ECO:0000313" key="2">
    <source>
        <dbReference type="EMBL" id="KAL1260253.1"/>
    </source>
</evidence>
<accession>A0ABR3M950</accession>
<keyword evidence="3" id="KW-1185">Reference proteome</keyword>
<protein>
    <submittedName>
        <fullName evidence="2">Uncharacterized protein</fullName>
    </submittedName>
</protein>
<organism evidence="2 3">
    <name type="scientific">Cirrhinus molitorella</name>
    <name type="common">mud carp</name>
    <dbReference type="NCBI Taxonomy" id="172907"/>
    <lineage>
        <taxon>Eukaryota</taxon>
        <taxon>Metazoa</taxon>
        <taxon>Chordata</taxon>
        <taxon>Craniata</taxon>
        <taxon>Vertebrata</taxon>
        <taxon>Euteleostomi</taxon>
        <taxon>Actinopterygii</taxon>
        <taxon>Neopterygii</taxon>
        <taxon>Teleostei</taxon>
        <taxon>Ostariophysi</taxon>
        <taxon>Cypriniformes</taxon>
        <taxon>Cyprinidae</taxon>
        <taxon>Labeoninae</taxon>
        <taxon>Labeonini</taxon>
        <taxon>Cirrhinus</taxon>
    </lineage>
</organism>
<proteinExistence type="predicted"/>
<evidence type="ECO:0000256" key="1">
    <source>
        <dbReference type="SAM" id="MobiDB-lite"/>
    </source>
</evidence>
<dbReference type="EMBL" id="JAYMGO010000015">
    <property type="protein sequence ID" value="KAL1260253.1"/>
    <property type="molecule type" value="Genomic_DNA"/>
</dbReference>
<dbReference type="Proteomes" id="UP001558613">
    <property type="component" value="Unassembled WGS sequence"/>
</dbReference>